<sequence>MGESLKADPEWISGLGNYLIALNGNAWKAVNLVDGHAQSTGEFKGLMSTLKGPVDSLHEATASRLDKMPPVLSQTGANLKQAAWDYTSTDHESGLGIRHTQTKSFNTNPFIPPGDVEFGLAPDPVVRWEEVDDVPGSRTFTSPREVDAAAPPVEGVDWNALIQEAAGWLGDADSAIRKLTGWSPIEQALDPVAGNWMELKRIGKTYGKAGGAFDIIAGDLISGHKEVDVHWDGKAATAYSSYSTDMVRGLNWEGSIGRLLERGLTLAADELQKAAKEIIRLVKEGLGRLIKVDGVTDVLKLASKWVPYVGTAAAIEQVRRLILEVYDATKVLLDEVERGMAALKDFIEFCKDPVGFAKGKAEAEVKEQLKPFTDRLDKARDAEQLGNDIGTVAQWDRLDRRPSSAYDPGTGPTLWEDAP</sequence>
<dbReference type="KEGG" id="gom:D7316_02228"/>
<keyword evidence="3" id="KW-1185">Reference proteome</keyword>
<evidence type="ECO:0000313" key="3">
    <source>
        <dbReference type="Proteomes" id="UP000271469"/>
    </source>
</evidence>
<dbReference type="EMBL" id="CP033972">
    <property type="protein sequence ID" value="AZG45632.1"/>
    <property type="molecule type" value="Genomic_DNA"/>
</dbReference>
<proteinExistence type="predicted"/>
<accession>A0A3G8JM25</accession>
<dbReference type="RefSeq" id="WP_124708274.1">
    <property type="nucleotide sequence ID" value="NZ_CP033972.1"/>
</dbReference>
<organism evidence="2 3">
    <name type="scientific">Gordonia insulae</name>
    <dbReference type="NCBI Taxonomy" id="2420509"/>
    <lineage>
        <taxon>Bacteria</taxon>
        <taxon>Bacillati</taxon>
        <taxon>Actinomycetota</taxon>
        <taxon>Actinomycetes</taxon>
        <taxon>Mycobacteriales</taxon>
        <taxon>Gordoniaceae</taxon>
        <taxon>Gordonia</taxon>
    </lineage>
</organism>
<evidence type="ECO:0000256" key="1">
    <source>
        <dbReference type="SAM" id="MobiDB-lite"/>
    </source>
</evidence>
<dbReference type="Proteomes" id="UP000271469">
    <property type="component" value="Chromosome"/>
</dbReference>
<gene>
    <name evidence="2" type="ORF">D7316_02228</name>
</gene>
<name>A0A3G8JM25_9ACTN</name>
<reference evidence="2 3" key="1">
    <citation type="submission" date="2018-11" db="EMBL/GenBank/DDBJ databases">
        <title>Gordonia insulae sp. nov., isolated from an island soil.</title>
        <authorList>
            <person name="Kim Y.S."/>
            <person name="Kim S.B."/>
        </authorList>
    </citation>
    <scope>NUCLEOTIDE SEQUENCE [LARGE SCALE GENOMIC DNA]</scope>
    <source>
        <strain evidence="2 3">MMS17-SY073</strain>
    </source>
</reference>
<evidence type="ECO:0000313" key="2">
    <source>
        <dbReference type="EMBL" id="AZG45632.1"/>
    </source>
</evidence>
<protein>
    <submittedName>
        <fullName evidence="2">Uncharacterized protein</fullName>
    </submittedName>
</protein>
<feature type="region of interest" description="Disordered" evidence="1">
    <location>
        <begin position="393"/>
        <end position="419"/>
    </location>
</feature>
<dbReference type="OrthoDB" id="4763534at2"/>
<dbReference type="AlphaFoldDB" id="A0A3G8JM25"/>